<reference evidence="2" key="1">
    <citation type="submission" date="2021-04" db="EMBL/GenBank/DDBJ databases">
        <title>Sequencing of actinobacteria type strains.</title>
        <authorList>
            <person name="Nguyen G.-S."/>
            <person name="Wentzel A."/>
        </authorList>
    </citation>
    <scope>NUCLEOTIDE SEQUENCE</scope>
    <source>
        <strain evidence="2">DSM 42095</strain>
    </source>
</reference>
<dbReference type="AlphaFoldDB" id="A0A8T4ITJ2"/>
<evidence type="ECO:0000256" key="1">
    <source>
        <dbReference type="SAM" id="MobiDB-lite"/>
    </source>
</evidence>
<keyword evidence="3" id="KW-1185">Reference proteome</keyword>
<feature type="compositionally biased region" description="Low complexity" evidence="1">
    <location>
        <begin position="14"/>
        <end position="30"/>
    </location>
</feature>
<dbReference type="Proteomes" id="UP000675554">
    <property type="component" value="Unassembled WGS sequence"/>
</dbReference>
<evidence type="ECO:0000313" key="2">
    <source>
        <dbReference type="EMBL" id="MBR7673883.1"/>
    </source>
</evidence>
<feature type="region of interest" description="Disordered" evidence="1">
    <location>
        <begin position="1"/>
        <end position="42"/>
    </location>
</feature>
<protein>
    <submittedName>
        <fullName evidence="2">Uncharacterized protein</fullName>
    </submittedName>
</protein>
<sequence>MPIPVPPPSPYPFRRPAAAPAHAHPRAAPAGTATEDSREAASAFIDVFRRTFGHTPGTHQQGARHG</sequence>
<feature type="compositionally biased region" description="Polar residues" evidence="1">
    <location>
        <begin position="57"/>
        <end position="66"/>
    </location>
</feature>
<proteinExistence type="predicted"/>
<dbReference type="EMBL" id="JAGSMN010000268">
    <property type="protein sequence ID" value="MBR7673883.1"/>
    <property type="molecule type" value="Genomic_DNA"/>
</dbReference>
<comment type="caution">
    <text evidence="2">The sequence shown here is derived from an EMBL/GenBank/DDBJ whole genome shotgun (WGS) entry which is preliminary data.</text>
</comment>
<name>A0A8T4ITJ2_9ACTN</name>
<organism evidence="2 3">
    <name type="scientific">Streptomyces daliensis</name>
    <dbReference type="NCBI Taxonomy" id="299421"/>
    <lineage>
        <taxon>Bacteria</taxon>
        <taxon>Bacillati</taxon>
        <taxon>Actinomycetota</taxon>
        <taxon>Actinomycetes</taxon>
        <taxon>Kitasatosporales</taxon>
        <taxon>Streptomycetaceae</taxon>
        <taxon>Streptomyces</taxon>
    </lineage>
</organism>
<feature type="compositionally biased region" description="Pro residues" evidence="1">
    <location>
        <begin position="1"/>
        <end position="13"/>
    </location>
</feature>
<accession>A0A8T4ITJ2</accession>
<gene>
    <name evidence="2" type="ORF">KDA82_12825</name>
</gene>
<feature type="region of interest" description="Disordered" evidence="1">
    <location>
        <begin position="47"/>
        <end position="66"/>
    </location>
</feature>
<evidence type="ECO:0000313" key="3">
    <source>
        <dbReference type="Proteomes" id="UP000675554"/>
    </source>
</evidence>